<dbReference type="SUPFAM" id="SSF88946">
    <property type="entry name" value="Sigma2 domain of RNA polymerase sigma factors"/>
    <property type="match status" value="1"/>
</dbReference>
<dbReference type="Pfam" id="PF04542">
    <property type="entry name" value="Sigma70_r2"/>
    <property type="match status" value="1"/>
</dbReference>
<dbReference type="InterPro" id="IPR013325">
    <property type="entry name" value="RNA_pol_sigma_r2"/>
</dbReference>
<feature type="domain" description="RNA polymerase sigma-70 region 2" evidence="5">
    <location>
        <begin position="30"/>
        <end position="96"/>
    </location>
</feature>
<evidence type="ECO:0000313" key="7">
    <source>
        <dbReference type="EMBL" id="RIJ45851.1"/>
    </source>
</evidence>
<dbReference type="InterPro" id="IPR036388">
    <property type="entry name" value="WH-like_DNA-bd_sf"/>
</dbReference>
<dbReference type="PANTHER" id="PTHR43133">
    <property type="entry name" value="RNA POLYMERASE ECF-TYPE SIGMA FACTO"/>
    <property type="match status" value="1"/>
</dbReference>
<feature type="domain" description="RNA polymerase sigma factor 70 region 4 type 2" evidence="6">
    <location>
        <begin position="126"/>
        <end position="177"/>
    </location>
</feature>
<name>A0A399STY0_9BACT</name>
<dbReference type="NCBIfam" id="TIGR02937">
    <property type="entry name" value="sigma70-ECF"/>
    <property type="match status" value="1"/>
</dbReference>
<evidence type="ECO:0000259" key="5">
    <source>
        <dbReference type="Pfam" id="PF04542"/>
    </source>
</evidence>
<protein>
    <submittedName>
        <fullName evidence="7">RNA polymerase sigma factor</fullName>
    </submittedName>
</protein>
<dbReference type="Gene3D" id="1.10.10.10">
    <property type="entry name" value="Winged helix-like DNA-binding domain superfamily/Winged helix DNA-binding domain"/>
    <property type="match status" value="1"/>
</dbReference>
<dbReference type="GO" id="GO:0003677">
    <property type="term" value="F:DNA binding"/>
    <property type="evidence" value="ECO:0007669"/>
    <property type="project" value="InterPro"/>
</dbReference>
<dbReference type="InterPro" id="IPR007627">
    <property type="entry name" value="RNA_pol_sigma70_r2"/>
</dbReference>
<gene>
    <name evidence="7" type="ORF">D1614_21320</name>
</gene>
<dbReference type="PANTHER" id="PTHR43133:SF51">
    <property type="entry name" value="RNA POLYMERASE SIGMA FACTOR"/>
    <property type="match status" value="1"/>
</dbReference>
<comment type="caution">
    <text evidence="7">The sequence shown here is derived from an EMBL/GenBank/DDBJ whole genome shotgun (WGS) entry which is preliminary data.</text>
</comment>
<comment type="similarity">
    <text evidence="1">Belongs to the sigma-70 factor family. ECF subfamily.</text>
</comment>
<dbReference type="Gene3D" id="1.10.1740.10">
    <property type="match status" value="1"/>
</dbReference>
<evidence type="ECO:0000313" key="8">
    <source>
        <dbReference type="Proteomes" id="UP000265926"/>
    </source>
</evidence>
<dbReference type="OrthoDB" id="1027298at2"/>
<keyword evidence="4" id="KW-0804">Transcription</keyword>
<evidence type="ECO:0000256" key="2">
    <source>
        <dbReference type="ARBA" id="ARBA00023015"/>
    </source>
</evidence>
<dbReference type="AlphaFoldDB" id="A0A399STY0"/>
<dbReference type="GO" id="GO:0016987">
    <property type="term" value="F:sigma factor activity"/>
    <property type="evidence" value="ECO:0007669"/>
    <property type="project" value="UniProtKB-KW"/>
</dbReference>
<dbReference type="InterPro" id="IPR013324">
    <property type="entry name" value="RNA_pol_sigma_r3/r4-like"/>
</dbReference>
<dbReference type="GO" id="GO:0006352">
    <property type="term" value="P:DNA-templated transcription initiation"/>
    <property type="evidence" value="ECO:0007669"/>
    <property type="project" value="InterPro"/>
</dbReference>
<dbReference type="Pfam" id="PF08281">
    <property type="entry name" value="Sigma70_r4_2"/>
    <property type="match status" value="1"/>
</dbReference>
<dbReference type="InterPro" id="IPR039425">
    <property type="entry name" value="RNA_pol_sigma-70-like"/>
</dbReference>
<dbReference type="EMBL" id="QWGR01000019">
    <property type="protein sequence ID" value="RIJ45851.1"/>
    <property type="molecule type" value="Genomic_DNA"/>
</dbReference>
<sequence length="189" mass="22610">MVKEKLAGIDDEELVRRIIAENKTALFEELYKRYYLKVVDKCYSFIKNRDQAEDFANDILSKAYEKLPGFKRNARFSSWLYAITYNYSIDYLRHKKKLHYPNWNSENEIPDIPDEDEADLESLSYENLLKILEMIHPEEKALLLMKYQDNLPGKHIAQTLQISEDAVKMRLKRARTRVVYLFQTEFKKE</sequence>
<evidence type="ECO:0000256" key="4">
    <source>
        <dbReference type="ARBA" id="ARBA00023163"/>
    </source>
</evidence>
<keyword evidence="2" id="KW-0805">Transcription regulation</keyword>
<keyword evidence="3" id="KW-0731">Sigma factor</keyword>
<evidence type="ECO:0000256" key="3">
    <source>
        <dbReference type="ARBA" id="ARBA00023082"/>
    </source>
</evidence>
<dbReference type="InterPro" id="IPR014284">
    <property type="entry name" value="RNA_pol_sigma-70_dom"/>
</dbReference>
<organism evidence="7 8">
    <name type="scientific">Maribellus luteus</name>
    <dbReference type="NCBI Taxonomy" id="2305463"/>
    <lineage>
        <taxon>Bacteria</taxon>
        <taxon>Pseudomonadati</taxon>
        <taxon>Bacteroidota</taxon>
        <taxon>Bacteroidia</taxon>
        <taxon>Marinilabiliales</taxon>
        <taxon>Prolixibacteraceae</taxon>
        <taxon>Maribellus</taxon>
    </lineage>
</organism>
<keyword evidence="8" id="KW-1185">Reference proteome</keyword>
<dbReference type="Proteomes" id="UP000265926">
    <property type="component" value="Unassembled WGS sequence"/>
</dbReference>
<reference evidence="7 8" key="1">
    <citation type="submission" date="2018-08" db="EMBL/GenBank/DDBJ databases">
        <title>Pallidiluteibacterium maritimus gen. nov., sp. nov., isolated from coastal sediment.</title>
        <authorList>
            <person name="Zhou L.Y."/>
        </authorList>
    </citation>
    <scope>NUCLEOTIDE SEQUENCE [LARGE SCALE GENOMIC DNA]</scope>
    <source>
        <strain evidence="7 8">XSD2</strain>
    </source>
</reference>
<accession>A0A399STY0</accession>
<dbReference type="InterPro" id="IPR013249">
    <property type="entry name" value="RNA_pol_sigma70_r4_t2"/>
</dbReference>
<dbReference type="SUPFAM" id="SSF88659">
    <property type="entry name" value="Sigma3 and sigma4 domains of RNA polymerase sigma factors"/>
    <property type="match status" value="1"/>
</dbReference>
<dbReference type="RefSeq" id="WP_119440025.1">
    <property type="nucleotide sequence ID" value="NZ_QWGR01000019.1"/>
</dbReference>
<evidence type="ECO:0000259" key="6">
    <source>
        <dbReference type="Pfam" id="PF08281"/>
    </source>
</evidence>
<evidence type="ECO:0000256" key="1">
    <source>
        <dbReference type="ARBA" id="ARBA00010641"/>
    </source>
</evidence>
<proteinExistence type="inferred from homology"/>